<evidence type="ECO:0000256" key="1">
    <source>
        <dbReference type="ARBA" id="ARBA00022659"/>
    </source>
</evidence>
<feature type="compositionally biased region" description="Low complexity" evidence="7">
    <location>
        <begin position="266"/>
        <end position="292"/>
    </location>
</feature>
<gene>
    <name evidence="11" type="primary">Nfu_g_1_001907</name>
</gene>
<feature type="domain" description="Sushi" evidence="10">
    <location>
        <begin position="21"/>
        <end position="83"/>
    </location>
</feature>
<comment type="caution">
    <text evidence="6">Lacks conserved residue(s) required for the propagation of feature annotation.</text>
</comment>
<dbReference type="Gene3D" id="2.10.70.10">
    <property type="entry name" value="Complement Module, domain 1"/>
    <property type="match status" value="4"/>
</dbReference>
<dbReference type="FunFam" id="2.10.70.10:FF:000014">
    <property type="entry name" value="Membrane cofactor protein"/>
    <property type="match status" value="1"/>
</dbReference>
<feature type="domain" description="Sushi" evidence="10">
    <location>
        <begin position="203"/>
        <end position="262"/>
    </location>
</feature>
<feature type="disulfide bond" evidence="6">
    <location>
        <begin position="173"/>
        <end position="200"/>
    </location>
</feature>
<protein>
    <recommendedName>
        <fullName evidence="10">Sushi domain-containing protein</fullName>
    </recommendedName>
</protein>
<feature type="region of interest" description="Disordered" evidence="7">
    <location>
        <begin position="266"/>
        <end position="300"/>
    </location>
</feature>
<keyword evidence="8" id="KW-1133">Transmembrane helix</keyword>
<dbReference type="AlphaFoldDB" id="A0A1A7X2E5"/>
<feature type="disulfide bond" evidence="6">
    <location>
        <begin position="54"/>
        <end position="81"/>
    </location>
</feature>
<keyword evidence="5" id="KW-0325">Glycoprotein</keyword>
<evidence type="ECO:0000256" key="8">
    <source>
        <dbReference type="SAM" id="Phobius"/>
    </source>
</evidence>
<proteinExistence type="predicted"/>
<dbReference type="CDD" id="cd00033">
    <property type="entry name" value="CCP"/>
    <property type="match status" value="4"/>
</dbReference>
<feature type="transmembrane region" description="Helical" evidence="8">
    <location>
        <begin position="304"/>
        <end position="325"/>
    </location>
</feature>
<evidence type="ECO:0000256" key="7">
    <source>
        <dbReference type="SAM" id="MobiDB-lite"/>
    </source>
</evidence>
<evidence type="ECO:0000256" key="2">
    <source>
        <dbReference type="ARBA" id="ARBA00022729"/>
    </source>
</evidence>
<reference evidence="11" key="2">
    <citation type="submission" date="2016-06" db="EMBL/GenBank/DDBJ databases">
        <title>The genome of a short-lived fish provides insights into sex chromosome evolution and the genetic control of aging.</title>
        <authorList>
            <person name="Reichwald K."/>
            <person name="Felder M."/>
            <person name="Petzold A."/>
            <person name="Koch P."/>
            <person name="Groth M."/>
            <person name="Platzer M."/>
        </authorList>
    </citation>
    <scope>NUCLEOTIDE SEQUENCE</scope>
    <source>
        <tissue evidence="11">Brain</tissue>
    </source>
</reference>
<feature type="domain" description="Sushi" evidence="10">
    <location>
        <begin position="143"/>
        <end position="202"/>
    </location>
</feature>
<dbReference type="SMART" id="SM00032">
    <property type="entry name" value="CCP"/>
    <property type="match status" value="4"/>
</dbReference>
<evidence type="ECO:0000256" key="4">
    <source>
        <dbReference type="ARBA" id="ARBA00023157"/>
    </source>
</evidence>
<organism evidence="11">
    <name type="scientific">Iconisemion striatum</name>
    <dbReference type="NCBI Taxonomy" id="60296"/>
    <lineage>
        <taxon>Eukaryota</taxon>
        <taxon>Metazoa</taxon>
        <taxon>Chordata</taxon>
        <taxon>Craniata</taxon>
        <taxon>Vertebrata</taxon>
        <taxon>Euteleostomi</taxon>
        <taxon>Actinopterygii</taxon>
        <taxon>Neopterygii</taxon>
        <taxon>Teleostei</taxon>
        <taxon>Neoteleostei</taxon>
        <taxon>Acanthomorphata</taxon>
        <taxon>Ovalentaria</taxon>
        <taxon>Atherinomorphae</taxon>
        <taxon>Cyprinodontiformes</taxon>
        <taxon>Nothobranchiidae</taxon>
        <taxon>Iconisemion</taxon>
    </lineage>
</organism>
<evidence type="ECO:0000256" key="5">
    <source>
        <dbReference type="ARBA" id="ARBA00023180"/>
    </source>
</evidence>
<dbReference type="InterPro" id="IPR050350">
    <property type="entry name" value="Compl-Cell_Adhes-Reg"/>
</dbReference>
<accession>A0A1A7X2E5</accession>
<evidence type="ECO:0000256" key="3">
    <source>
        <dbReference type="ARBA" id="ARBA00022737"/>
    </source>
</evidence>
<feature type="signal peptide" evidence="9">
    <location>
        <begin position="1"/>
        <end position="20"/>
    </location>
</feature>
<evidence type="ECO:0000256" key="6">
    <source>
        <dbReference type="PROSITE-ProRule" id="PRU00302"/>
    </source>
</evidence>
<keyword evidence="4 6" id="KW-1015">Disulfide bond</keyword>
<reference evidence="11" key="1">
    <citation type="submission" date="2016-05" db="EMBL/GenBank/DDBJ databases">
        <authorList>
            <person name="Lavstsen T."/>
            <person name="Jespersen J.S."/>
        </authorList>
    </citation>
    <scope>NUCLEOTIDE SEQUENCE</scope>
    <source>
        <tissue evidence="11">Brain</tissue>
    </source>
</reference>
<feature type="domain" description="Sushi" evidence="10">
    <location>
        <begin position="84"/>
        <end position="142"/>
    </location>
</feature>
<dbReference type="InterPro" id="IPR035976">
    <property type="entry name" value="Sushi/SCR/CCP_sf"/>
</dbReference>
<name>A0A1A7X2E5_9TELE</name>
<sequence>MGVTALFLLSCFGFAITAQAQECSKPTGGPNMYLKGDAILQNTFPDGSRVSFSCNTGYTTAGGSAFITCTAGSWSRLSLVCEKKPCGAYPDVDHGNVEYPQGDTLYGDTAKVTCNQGYNLVGQAVSRCDDQGWTGRPPVCEVVTCDAPRTIVNGTYNPNNEHYTFRDVVRYTCVNDNALSGASQLTCSEDGSFQPNPPACVWVDCKNPTIPNAEFVAGSRPPHRHLTSITYRCSPGFQMDGEATITCDINSQWSPRIPQCIKITPATPRPITTTTTTTTSSGKKPTVPTDPTDPSDEGHQSKPWVIAVVVVAVLVVVVGVISYCTGVPSFIWKKKGKPSNPVGPTLLGVNGSS</sequence>
<dbReference type="InterPro" id="IPR000436">
    <property type="entry name" value="Sushi_SCR_CCP_dom"/>
</dbReference>
<keyword evidence="3" id="KW-0677">Repeat</keyword>
<dbReference type="Pfam" id="PF00084">
    <property type="entry name" value="Sushi"/>
    <property type="match status" value="4"/>
</dbReference>
<feature type="disulfide bond" evidence="6">
    <location>
        <begin position="233"/>
        <end position="260"/>
    </location>
</feature>
<keyword evidence="1 6" id="KW-0768">Sushi</keyword>
<dbReference type="PANTHER" id="PTHR19325">
    <property type="entry name" value="COMPLEMENT COMPONENT-RELATED SUSHI DOMAIN-CONTAINING"/>
    <property type="match status" value="1"/>
</dbReference>
<evidence type="ECO:0000259" key="10">
    <source>
        <dbReference type="PROSITE" id="PS50923"/>
    </source>
</evidence>
<dbReference type="PROSITE" id="PS50923">
    <property type="entry name" value="SUSHI"/>
    <property type="match status" value="4"/>
</dbReference>
<keyword evidence="8" id="KW-0472">Membrane</keyword>
<keyword evidence="2 9" id="KW-0732">Signal</keyword>
<dbReference type="PANTHER" id="PTHR19325:SF573">
    <property type="entry name" value="MEMBRANE COFACTOR PROTEIN"/>
    <property type="match status" value="1"/>
</dbReference>
<dbReference type="SUPFAM" id="SSF57535">
    <property type="entry name" value="Complement control module/SCR domain"/>
    <property type="match status" value="4"/>
</dbReference>
<dbReference type="EMBL" id="HADW01010801">
    <property type="protein sequence ID" value="SBP12201.1"/>
    <property type="molecule type" value="Transcribed_RNA"/>
</dbReference>
<evidence type="ECO:0000256" key="9">
    <source>
        <dbReference type="SAM" id="SignalP"/>
    </source>
</evidence>
<feature type="chain" id="PRO_5008362754" description="Sushi domain-containing protein" evidence="9">
    <location>
        <begin position="21"/>
        <end position="353"/>
    </location>
</feature>
<evidence type="ECO:0000313" key="11">
    <source>
        <dbReference type="EMBL" id="SBP12201.1"/>
    </source>
</evidence>
<keyword evidence="8" id="KW-0812">Transmembrane</keyword>